<dbReference type="Proteomes" id="UP001163878">
    <property type="component" value="Chromosome"/>
</dbReference>
<keyword evidence="11" id="KW-1185">Reference proteome</keyword>
<dbReference type="InterPro" id="IPR004790">
    <property type="entry name" value="Isocitrate_DH_NADP"/>
</dbReference>
<protein>
    <recommendedName>
        <fullName evidence="8">Isocitrate dehydrogenase [NADP]</fullName>
        <ecNumber evidence="8">1.1.1.42</ecNumber>
    </recommendedName>
</protein>
<keyword evidence="5 8" id="KW-0460">Magnesium</keyword>
<keyword evidence="4 8" id="KW-0479">Metal-binding</keyword>
<proteinExistence type="inferred from homology"/>
<accession>A0ABY6ICL4</accession>
<dbReference type="GO" id="GO:0004450">
    <property type="term" value="F:isocitrate dehydrogenase (NADP+) activity"/>
    <property type="evidence" value="ECO:0007669"/>
    <property type="project" value="UniProtKB-EC"/>
</dbReference>
<evidence type="ECO:0000259" key="9">
    <source>
        <dbReference type="SMART" id="SM01329"/>
    </source>
</evidence>
<evidence type="ECO:0000256" key="6">
    <source>
        <dbReference type="ARBA" id="ARBA00023002"/>
    </source>
</evidence>
<evidence type="ECO:0000256" key="4">
    <source>
        <dbReference type="ARBA" id="ARBA00022723"/>
    </source>
</evidence>
<comment type="similarity">
    <text evidence="2 8">Belongs to the isocitrate and isopropylmalate dehydrogenases family.</text>
</comment>
<evidence type="ECO:0000256" key="8">
    <source>
        <dbReference type="PIRNR" id="PIRNR000108"/>
    </source>
</evidence>
<dbReference type="Pfam" id="PF00180">
    <property type="entry name" value="Iso_dh"/>
    <property type="match status" value="1"/>
</dbReference>
<comment type="cofactor">
    <cofactor evidence="8">
        <name>Mg(2+)</name>
        <dbReference type="ChEBI" id="CHEBI:18420"/>
    </cofactor>
    <cofactor evidence="8">
        <name>Mn(2+)</name>
        <dbReference type="ChEBI" id="CHEBI:29035"/>
    </cofactor>
    <text evidence="8">Binds 1 Mg(2+) or Mn(2+) ion per subunit.</text>
</comment>
<evidence type="ECO:0000256" key="7">
    <source>
        <dbReference type="ARBA" id="ARBA00023211"/>
    </source>
</evidence>
<dbReference type="NCBIfam" id="NF006156">
    <property type="entry name" value="PRK08299.1"/>
    <property type="match status" value="1"/>
</dbReference>
<comment type="cofactor">
    <cofactor evidence="1">
        <name>Mn(2+)</name>
        <dbReference type="ChEBI" id="CHEBI:29035"/>
    </cofactor>
</comment>
<gene>
    <name evidence="10" type="ORF">OGH68_22410</name>
</gene>
<name>A0ABY6ICL4_STRPE</name>
<dbReference type="SUPFAM" id="SSF53659">
    <property type="entry name" value="Isocitrate/Isopropylmalate dehydrogenase-like"/>
    <property type="match status" value="1"/>
</dbReference>
<dbReference type="NCBIfam" id="TIGR00127">
    <property type="entry name" value="nadp_idh_euk"/>
    <property type="match status" value="1"/>
</dbReference>
<dbReference type="EC" id="1.1.1.42" evidence="8"/>
<evidence type="ECO:0000256" key="1">
    <source>
        <dbReference type="ARBA" id="ARBA00001936"/>
    </source>
</evidence>
<keyword evidence="6 8" id="KW-0560">Oxidoreductase</keyword>
<comment type="catalytic activity">
    <reaction evidence="8">
        <text>D-threo-isocitrate + NADP(+) = 2-oxoglutarate + CO2 + NADPH</text>
        <dbReference type="Rhea" id="RHEA:19629"/>
        <dbReference type="ChEBI" id="CHEBI:15562"/>
        <dbReference type="ChEBI" id="CHEBI:16526"/>
        <dbReference type="ChEBI" id="CHEBI:16810"/>
        <dbReference type="ChEBI" id="CHEBI:57783"/>
        <dbReference type="ChEBI" id="CHEBI:58349"/>
        <dbReference type="EC" id="1.1.1.42"/>
    </reaction>
</comment>
<evidence type="ECO:0000256" key="3">
    <source>
        <dbReference type="ARBA" id="ARBA00022532"/>
    </source>
</evidence>
<feature type="domain" description="Isopropylmalate dehydrogenase-like" evidence="9">
    <location>
        <begin position="9"/>
        <end position="395"/>
    </location>
</feature>
<dbReference type="PIRSF" id="PIRSF000108">
    <property type="entry name" value="IDH_NADP"/>
    <property type="match status" value="1"/>
</dbReference>
<dbReference type="RefSeq" id="WP_264246664.1">
    <property type="nucleotide sequence ID" value="NZ_CP107567.1"/>
</dbReference>
<dbReference type="SMART" id="SM01329">
    <property type="entry name" value="Iso_dh"/>
    <property type="match status" value="1"/>
</dbReference>
<dbReference type="Gene3D" id="3.40.718.10">
    <property type="entry name" value="Isopropylmalate Dehydrogenase"/>
    <property type="match status" value="1"/>
</dbReference>
<dbReference type="EMBL" id="CP107567">
    <property type="protein sequence ID" value="UYQ63945.1"/>
    <property type="molecule type" value="Genomic_DNA"/>
</dbReference>
<evidence type="ECO:0000256" key="5">
    <source>
        <dbReference type="ARBA" id="ARBA00022842"/>
    </source>
</evidence>
<evidence type="ECO:0000313" key="11">
    <source>
        <dbReference type="Proteomes" id="UP001163878"/>
    </source>
</evidence>
<reference evidence="10" key="1">
    <citation type="submission" date="2022-10" db="EMBL/GenBank/DDBJ databases">
        <title>Cytochrome P450 Catalyzes Benzene Ring Formation in the Biosynthesis of Trialkyl-Substituted Aromatic Polyketides.</title>
        <authorList>
            <person name="Zhao E."/>
            <person name="Ge H."/>
        </authorList>
    </citation>
    <scope>NUCLEOTIDE SEQUENCE</scope>
    <source>
        <strain evidence="10">NA0869</strain>
    </source>
</reference>
<dbReference type="InterPro" id="IPR024084">
    <property type="entry name" value="IsoPropMal-DH-like_dom"/>
</dbReference>
<evidence type="ECO:0000313" key="10">
    <source>
        <dbReference type="EMBL" id="UYQ63945.1"/>
    </source>
</evidence>
<dbReference type="PANTHER" id="PTHR11822:SF21">
    <property type="entry name" value="ISOCITRATE DEHYDROGENASE [NADP], MITOCHONDRIAL"/>
    <property type="match status" value="1"/>
</dbReference>
<evidence type="ECO:0000256" key="2">
    <source>
        <dbReference type="ARBA" id="ARBA00007769"/>
    </source>
</evidence>
<keyword evidence="3 8" id="KW-0816">Tricarboxylic acid cycle</keyword>
<keyword evidence="8" id="KW-0521">NADP</keyword>
<sequence>MAKIKVANPVVELDGDEMSRIIWQFIRNKLILPYLDVELHRFDLGIQHRDATGDQVTADAADAIARHGVGVKCATIGPDEARVEEFNLKAMYRSPDDTIREALGGVVFREPVVLKNVPRPVPRWTKPVVVARGAFGDQYRATDLKIPGPGTLTMTYLPEDGSDPVEVQVHAFPGPGVAIGMADHDASVRDFARGSFRYALARGLPVVLSTRNTVLRRYDGRFKDLFQEVFDADFATEFDRAGLTYEHRPVEDMAAAALASEGGFLWACKSHDGDVQSAAVAQGFGSPGLMTSVLVSADGRTVMAETAHGTVTRHYRRHQHGRATSTDPIASVHAWSRGLAHRGRLDGTPEVVRFAEVLEQVCAETVEGGQMTRDLALLISPNQPWQTTEQFLDTLDAALQKKMADRLPL</sequence>
<organism evidence="10 11">
    <name type="scientific">Streptomyces peucetius</name>
    <dbReference type="NCBI Taxonomy" id="1950"/>
    <lineage>
        <taxon>Bacteria</taxon>
        <taxon>Bacillati</taxon>
        <taxon>Actinomycetota</taxon>
        <taxon>Actinomycetes</taxon>
        <taxon>Kitasatosporales</taxon>
        <taxon>Streptomycetaceae</taxon>
        <taxon>Streptomyces</taxon>
    </lineage>
</organism>
<keyword evidence="7 8" id="KW-0464">Manganese</keyword>
<dbReference type="PANTHER" id="PTHR11822">
    <property type="entry name" value="NADP-SPECIFIC ISOCITRATE DEHYDROGENASE"/>
    <property type="match status" value="1"/>
</dbReference>